<name>A0A0F9HAM7_9ZZZZ</name>
<feature type="region of interest" description="Disordered" evidence="1">
    <location>
        <begin position="32"/>
        <end position="60"/>
    </location>
</feature>
<feature type="non-terminal residue" evidence="2">
    <location>
        <position position="60"/>
    </location>
</feature>
<sequence length="60" mass="6770">MGIAETQTEWEALLDWMNSGKDIDEFNAWWATQQQGEPEEPPPTDPVPEEEDPFVSPGPV</sequence>
<protein>
    <submittedName>
        <fullName evidence="2">Uncharacterized protein</fullName>
    </submittedName>
</protein>
<reference evidence="2" key="1">
    <citation type="journal article" date="2015" name="Nature">
        <title>Complex archaea that bridge the gap between prokaryotes and eukaryotes.</title>
        <authorList>
            <person name="Spang A."/>
            <person name="Saw J.H."/>
            <person name="Jorgensen S.L."/>
            <person name="Zaremba-Niedzwiedzka K."/>
            <person name="Martijn J."/>
            <person name="Lind A.E."/>
            <person name="van Eijk R."/>
            <person name="Schleper C."/>
            <person name="Guy L."/>
            <person name="Ettema T.J."/>
        </authorList>
    </citation>
    <scope>NUCLEOTIDE SEQUENCE</scope>
</reference>
<organism evidence="2">
    <name type="scientific">marine sediment metagenome</name>
    <dbReference type="NCBI Taxonomy" id="412755"/>
    <lineage>
        <taxon>unclassified sequences</taxon>
        <taxon>metagenomes</taxon>
        <taxon>ecological metagenomes</taxon>
    </lineage>
</organism>
<evidence type="ECO:0000313" key="2">
    <source>
        <dbReference type="EMBL" id="KKM08105.1"/>
    </source>
</evidence>
<gene>
    <name evidence="2" type="ORF">LCGC14_1727180</name>
</gene>
<dbReference type="AlphaFoldDB" id="A0A0F9HAM7"/>
<accession>A0A0F9HAM7</accession>
<dbReference type="EMBL" id="LAZR01015624">
    <property type="protein sequence ID" value="KKM08105.1"/>
    <property type="molecule type" value="Genomic_DNA"/>
</dbReference>
<proteinExistence type="predicted"/>
<evidence type="ECO:0000256" key="1">
    <source>
        <dbReference type="SAM" id="MobiDB-lite"/>
    </source>
</evidence>
<comment type="caution">
    <text evidence="2">The sequence shown here is derived from an EMBL/GenBank/DDBJ whole genome shotgun (WGS) entry which is preliminary data.</text>
</comment>
<feature type="compositionally biased region" description="Acidic residues" evidence="1">
    <location>
        <begin position="37"/>
        <end position="53"/>
    </location>
</feature>